<dbReference type="Gene3D" id="2.40.50.140">
    <property type="entry name" value="Nucleic acid-binding proteins"/>
    <property type="match status" value="1"/>
</dbReference>
<dbReference type="InterPro" id="IPR052165">
    <property type="entry name" value="Membrane_assoc_protease"/>
</dbReference>
<organism evidence="7 8">
    <name type="scientific">Terrihabitans soli</name>
    <dbReference type="NCBI Taxonomy" id="708113"/>
    <lineage>
        <taxon>Bacteria</taxon>
        <taxon>Pseudomonadati</taxon>
        <taxon>Pseudomonadota</taxon>
        <taxon>Alphaproteobacteria</taxon>
        <taxon>Hyphomicrobiales</taxon>
        <taxon>Terrihabitans</taxon>
    </lineage>
</organism>
<keyword evidence="3 5" id="KW-1133">Transmembrane helix</keyword>
<dbReference type="InterPro" id="IPR012340">
    <property type="entry name" value="NA-bd_OB-fold"/>
</dbReference>
<evidence type="ECO:0000256" key="3">
    <source>
        <dbReference type="ARBA" id="ARBA00022989"/>
    </source>
</evidence>
<feature type="transmembrane region" description="Helical" evidence="5">
    <location>
        <begin position="12"/>
        <end position="28"/>
    </location>
</feature>
<evidence type="ECO:0000256" key="4">
    <source>
        <dbReference type="ARBA" id="ARBA00023136"/>
    </source>
</evidence>
<feature type="domain" description="NfeD-like C-terminal" evidence="6">
    <location>
        <begin position="93"/>
        <end position="147"/>
    </location>
</feature>
<reference evidence="7 8" key="1">
    <citation type="submission" date="2020-08" db="EMBL/GenBank/DDBJ databases">
        <title>Genome sequence of Rhizobiales bacterium strain IZ6.</title>
        <authorList>
            <person name="Nakai R."/>
            <person name="Naganuma T."/>
        </authorList>
    </citation>
    <scope>NUCLEOTIDE SEQUENCE [LARGE SCALE GENOMIC DNA]</scope>
    <source>
        <strain evidence="7 8">IZ6</strain>
    </source>
</reference>
<keyword evidence="2 5" id="KW-0812">Transmembrane</keyword>
<dbReference type="PANTHER" id="PTHR33507">
    <property type="entry name" value="INNER MEMBRANE PROTEIN YBBJ"/>
    <property type="match status" value="1"/>
</dbReference>
<dbReference type="Pfam" id="PF01957">
    <property type="entry name" value="NfeD"/>
    <property type="match status" value="1"/>
</dbReference>
<name>A0A6S6QPG2_9HYPH</name>
<evidence type="ECO:0000259" key="6">
    <source>
        <dbReference type="Pfam" id="PF01957"/>
    </source>
</evidence>
<keyword evidence="4 5" id="KW-0472">Membrane</keyword>
<dbReference type="EMBL" id="AP023361">
    <property type="protein sequence ID" value="BCJ89817.1"/>
    <property type="molecule type" value="Genomic_DNA"/>
</dbReference>
<evidence type="ECO:0000313" key="7">
    <source>
        <dbReference type="EMBL" id="BCJ89817.1"/>
    </source>
</evidence>
<dbReference type="AlphaFoldDB" id="A0A6S6QPG2"/>
<evidence type="ECO:0000256" key="2">
    <source>
        <dbReference type="ARBA" id="ARBA00022692"/>
    </source>
</evidence>
<dbReference type="KEGG" id="tso:IZ6_05520"/>
<evidence type="ECO:0000256" key="1">
    <source>
        <dbReference type="ARBA" id="ARBA00004141"/>
    </source>
</evidence>
<evidence type="ECO:0000256" key="5">
    <source>
        <dbReference type="SAM" id="Phobius"/>
    </source>
</evidence>
<evidence type="ECO:0000313" key="8">
    <source>
        <dbReference type="Proteomes" id="UP000515317"/>
    </source>
</evidence>
<protein>
    <submittedName>
        <fullName evidence="7">Membrane protein</fullName>
    </submittedName>
</protein>
<dbReference type="RefSeq" id="WP_222876499.1">
    <property type="nucleotide sequence ID" value="NZ_AP023361.1"/>
</dbReference>
<dbReference type="GO" id="GO:0005886">
    <property type="term" value="C:plasma membrane"/>
    <property type="evidence" value="ECO:0007669"/>
    <property type="project" value="TreeGrafter"/>
</dbReference>
<feature type="transmembrane region" description="Helical" evidence="5">
    <location>
        <begin position="33"/>
        <end position="52"/>
    </location>
</feature>
<feature type="transmembrane region" description="Helical" evidence="5">
    <location>
        <begin position="58"/>
        <end position="75"/>
    </location>
</feature>
<gene>
    <name evidence="7" type="ORF">IZ6_05520</name>
</gene>
<dbReference type="PANTHER" id="PTHR33507:SF3">
    <property type="entry name" value="INNER MEMBRANE PROTEIN YBBJ"/>
    <property type="match status" value="1"/>
</dbReference>
<proteinExistence type="predicted"/>
<sequence length="148" mass="16023">MILDLIKTLGVWNWFVLGLILLGIELLVPGTFMLWLGIAALLTGAVTLIIGIGWQVQLIAFAILSVLAVIGWWVYPSRAKKDGSEPVLHRRADLHIGRVFTLEEPIVGGLGRVHIDDSIWRISGDDLPAGSKVRVASTDGALLKVVPA</sequence>
<accession>A0A6S6QPG2</accession>
<dbReference type="Proteomes" id="UP000515317">
    <property type="component" value="Chromosome"/>
</dbReference>
<comment type="subcellular location">
    <subcellularLocation>
        <location evidence="1">Membrane</location>
        <topology evidence="1">Multi-pass membrane protein</topology>
    </subcellularLocation>
</comment>
<dbReference type="InterPro" id="IPR002810">
    <property type="entry name" value="NfeD-like_C"/>
</dbReference>
<keyword evidence="8" id="KW-1185">Reference proteome</keyword>